<evidence type="ECO:0000256" key="4">
    <source>
        <dbReference type="ARBA" id="ARBA00023150"/>
    </source>
</evidence>
<evidence type="ECO:0000256" key="2">
    <source>
        <dbReference type="ARBA" id="ARBA00005046"/>
    </source>
</evidence>
<evidence type="ECO:0000259" key="7">
    <source>
        <dbReference type="Pfam" id="PF01967"/>
    </source>
</evidence>
<dbReference type="EMBL" id="AP027041">
    <property type="protein sequence ID" value="BDU17260.1"/>
    <property type="molecule type" value="Genomic_DNA"/>
</dbReference>
<dbReference type="InterPro" id="IPR036522">
    <property type="entry name" value="MoaC_sf"/>
</dbReference>
<dbReference type="Proteomes" id="UP001317822">
    <property type="component" value="Chromosome"/>
</dbReference>
<dbReference type="NCBIfam" id="NF006870">
    <property type="entry name" value="PRK09364.1"/>
    <property type="match status" value="1"/>
</dbReference>
<proteinExistence type="predicted"/>
<accession>A0ABN6ULP7</accession>
<evidence type="ECO:0000313" key="9">
    <source>
        <dbReference type="Proteomes" id="UP001317822"/>
    </source>
</evidence>
<dbReference type="NCBIfam" id="TIGR00581">
    <property type="entry name" value="moaC"/>
    <property type="match status" value="1"/>
</dbReference>
<dbReference type="RefSeq" id="WP_281779206.1">
    <property type="nucleotide sequence ID" value="NZ_AP027041.1"/>
</dbReference>
<keyword evidence="5" id="KW-0456">Lyase</keyword>
<comment type="function">
    <text evidence="6">Catalyzes the conversion of (8S)-3',8-cyclo-7,8-dihydroguanosine 5'-triphosphate to cyclic pyranopterin monophosphate (cPMP).</text>
</comment>
<name>A0ABN6ULP7_9GAMM</name>
<dbReference type="InterPro" id="IPR002820">
    <property type="entry name" value="Mopterin_CF_biosynth-C_dom"/>
</dbReference>
<feature type="domain" description="Molybdopterin cofactor biosynthesis C (MoaC)" evidence="7">
    <location>
        <begin position="19"/>
        <end position="155"/>
    </location>
</feature>
<comment type="catalytic activity">
    <reaction evidence="1">
        <text>(8S)-3',8-cyclo-7,8-dihydroguanosine 5'-triphosphate = cyclic pyranopterin phosphate + diphosphate</text>
        <dbReference type="Rhea" id="RHEA:49580"/>
        <dbReference type="ChEBI" id="CHEBI:33019"/>
        <dbReference type="ChEBI" id="CHEBI:59648"/>
        <dbReference type="ChEBI" id="CHEBI:131766"/>
        <dbReference type="EC" id="4.6.1.17"/>
    </reaction>
</comment>
<dbReference type="InterPro" id="IPR023045">
    <property type="entry name" value="MoaC"/>
</dbReference>
<evidence type="ECO:0000256" key="3">
    <source>
        <dbReference type="ARBA" id="ARBA00012575"/>
    </source>
</evidence>
<sequence length="162" mass="17323">MKKSAKTLTHIDPKGRPAMVDVSAKATTQREAHAQCRVRFPADVARQLRASGLKSAKGGIVETAIVAGTMAVKRTHELIPFCHPLPIDGCRIAIDWDGDASLRIECAVKTTHRTGVEMEALTGATVAALTVYDMCKALSHRIVLGPAKLLGKRGGKHDFGAM</sequence>
<comment type="pathway">
    <text evidence="2">Cofactor biosynthesis; molybdopterin biosynthesis.</text>
</comment>
<keyword evidence="9" id="KW-1185">Reference proteome</keyword>
<keyword evidence="4" id="KW-0501">Molybdenum cofactor biosynthesis</keyword>
<dbReference type="EC" id="4.6.1.17" evidence="3"/>
<gene>
    <name evidence="8" type="primary">moaC</name>
    <name evidence="8" type="ORF">LA521A_24610</name>
</gene>
<evidence type="ECO:0000256" key="1">
    <source>
        <dbReference type="ARBA" id="ARBA00001637"/>
    </source>
</evidence>
<dbReference type="CDD" id="cd01420">
    <property type="entry name" value="MoaC_PE"/>
    <property type="match status" value="1"/>
</dbReference>
<dbReference type="Gene3D" id="3.30.70.640">
    <property type="entry name" value="Molybdopterin cofactor biosynthesis C (MoaC) domain"/>
    <property type="match status" value="1"/>
</dbReference>
<protein>
    <recommendedName>
        <fullName evidence="3">cyclic pyranopterin monophosphate synthase</fullName>
        <ecNumber evidence="3">4.6.1.17</ecNumber>
    </recommendedName>
</protein>
<organism evidence="8 9">
    <name type="scientific">Lysobacter auxotrophicus</name>
    <dbReference type="NCBI Taxonomy" id="2992573"/>
    <lineage>
        <taxon>Bacteria</taxon>
        <taxon>Pseudomonadati</taxon>
        <taxon>Pseudomonadota</taxon>
        <taxon>Gammaproteobacteria</taxon>
        <taxon>Lysobacterales</taxon>
        <taxon>Lysobacteraceae</taxon>
        <taxon>Lysobacter</taxon>
    </lineage>
</organism>
<evidence type="ECO:0000256" key="5">
    <source>
        <dbReference type="ARBA" id="ARBA00023239"/>
    </source>
</evidence>
<dbReference type="InterPro" id="IPR047594">
    <property type="entry name" value="MoaC_bact/euk"/>
</dbReference>
<evidence type="ECO:0000256" key="6">
    <source>
        <dbReference type="ARBA" id="ARBA00055087"/>
    </source>
</evidence>
<evidence type="ECO:0000313" key="8">
    <source>
        <dbReference type="EMBL" id="BDU17260.1"/>
    </source>
</evidence>
<dbReference type="SUPFAM" id="SSF55040">
    <property type="entry name" value="Molybdenum cofactor biosynthesis protein C, MoaC"/>
    <property type="match status" value="1"/>
</dbReference>
<dbReference type="Pfam" id="PF01967">
    <property type="entry name" value="MoaC"/>
    <property type="match status" value="1"/>
</dbReference>
<reference evidence="8 9" key="1">
    <citation type="journal article" date="2023" name="Int. J. Syst. Evol. Microbiol.">
        <title>Physiological and genomic analyses of cobalamin (vitamin B12)-auxotrophy of Lysobacter auxotrophicus sp. nov., a methionine-auxotrophic chitinolytic bacterium isolated from chitin-treated soil.</title>
        <authorList>
            <person name="Saito A."/>
            <person name="Dohra H."/>
            <person name="Hamada M."/>
            <person name="Moriuchi R."/>
            <person name="Kotsuchibashi Y."/>
            <person name="Mori K."/>
        </authorList>
    </citation>
    <scope>NUCLEOTIDE SEQUENCE [LARGE SCALE GENOMIC DNA]</scope>
    <source>
        <strain evidence="8 9">5-21a</strain>
    </source>
</reference>